<organism evidence="2 3">
    <name type="scientific">Phocid alphaherpesvirus 1</name>
    <dbReference type="NCBI Taxonomy" id="47418"/>
    <lineage>
        <taxon>Viruses</taxon>
        <taxon>Duplodnaviria</taxon>
        <taxon>Heunggongvirae</taxon>
        <taxon>Peploviricota</taxon>
        <taxon>Herviviricetes</taxon>
        <taxon>Herpesvirales</taxon>
        <taxon>Orthoherpesviridae</taxon>
        <taxon>Alphaherpesvirinae</taxon>
        <taxon>Varicellovirus</taxon>
        <taxon>Varicellovirus phocidalpha1</taxon>
    </lineage>
</organism>
<dbReference type="Proteomes" id="UP000326297">
    <property type="component" value="Segment"/>
</dbReference>
<dbReference type="Pfam" id="PF05473">
    <property type="entry name" value="UL45"/>
    <property type="match status" value="1"/>
</dbReference>
<proteinExistence type="predicted"/>
<sequence>MAQLVLTDIPLDDTEIQNVSNSEEFKTVNVNQRNSTCQCLCISVGFFVAGILITIAALIVTFIFTIPLDMLGATECPPSTLGVNNVCVKLVQTSVKSYTDLSKICSDKLTSPANQTTINSLFNILNIFADEKNKYYKNGFNSCVAPDHKNCNSSIAICQTDHPLSSLGDFIFNIRKIF</sequence>
<keyword evidence="1" id="KW-1133">Transmembrane helix</keyword>
<dbReference type="EMBL" id="MH509440">
    <property type="protein sequence ID" value="QBN85164.1"/>
    <property type="molecule type" value="Genomic_DNA"/>
</dbReference>
<dbReference type="KEGG" id="vg:80531890"/>
<protein>
    <submittedName>
        <fullName evidence="2">Membrane protein UL45-like protein</fullName>
    </submittedName>
</protein>
<evidence type="ECO:0000313" key="3">
    <source>
        <dbReference type="Proteomes" id="UP000326297"/>
    </source>
</evidence>
<dbReference type="GeneID" id="80531890"/>
<keyword evidence="3" id="KW-1185">Reference proteome</keyword>
<dbReference type="RefSeq" id="YP_010794875.1">
    <property type="nucleotide sequence ID" value="NC_075562.1"/>
</dbReference>
<evidence type="ECO:0000256" key="1">
    <source>
        <dbReference type="SAM" id="Phobius"/>
    </source>
</evidence>
<keyword evidence="1" id="KW-0472">Membrane</keyword>
<feature type="transmembrane region" description="Helical" evidence="1">
    <location>
        <begin position="39"/>
        <end position="64"/>
    </location>
</feature>
<evidence type="ECO:0000313" key="2">
    <source>
        <dbReference type="EMBL" id="QBN85164.1"/>
    </source>
</evidence>
<accession>A0A482F3S5</accession>
<gene>
    <name evidence="2" type="primary">UL45</name>
</gene>
<reference evidence="2" key="1">
    <citation type="submission" date="2018-06" db="EMBL/GenBank/DDBJ databases">
        <title>Metagenomic Sequencing for Combined Detection of RNA and DNA Viruses in Respiratory Samples From Pediatric Patients.</title>
        <authorList>
            <person name="van Boheemen S."/>
            <person name="van Rijn-Klink A.L."/>
            <person name="Pappas N."/>
            <person name="Carbo E.C."/>
            <person name="van 't Hof P."/>
            <person name="Vorderman R.H.P."/>
            <person name="Mei H."/>
            <person name="Claas E.C.J."/>
            <person name="Kroes A.C.M."/>
            <person name="de Vries J.J.C."/>
        </authorList>
    </citation>
    <scope>NUCLEOTIDE SEQUENCE [LARGE SCALE GENOMIC DNA]</scope>
</reference>
<name>A0A482F3S5_9ALPH</name>
<keyword evidence="1" id="KW-0812">Transmembrane</keyword>